<dbReference type="OrthoDB" id="5429634at2759"/>
<organism evidence="3 4">
    <name type="scientific">Collybiopsis confluens</name>
    <dbReference type="NCBI Taxonomy" id="2823264"/>
    <lineage>
        <taxon>Eukaryota</taxon>
        <taxon>Fungi</taxon>
        <taxon>Dikarya</taxon>
        <taxon>Basidiomycota</taxon>
        <taxon>Agaricomycotina</taxon>
        <taxon>Agaricomycetes</taxon>
        <taxon>Agaricomycetidae</taxon>
        <taxon>Agaricales</taxon>
        <taxon>Marasmiineae</taxon>
        <taxon>Omphalotaceae</taxon>
        <taxon>Collybiopsis</taxon>
    </lineage>
</organism>
<gene>
    <name evidence="3" type="ORF">D9757_012752</name>
</gene>
<keyword evidence="1" id="KW-0812">Transmembrane</keyword>
<dbReference type="Proteomes" id="UP000518752">
    <property type="component" value="Unassembled WGS sequence"/>
</dbReference>
<evidence type="ECO:0000313" key="3">
    <source>
        <dbReference type="EMBL" id="KAF5366669.1"/>
    </source>
</evidence>
<evidence type="ECO:0000313" key="4">
    <source>
        <dbReference type="Proteomes" id="UP000518752"/>
    </source>
</evidence>
<keyword evidence="4" id="KW-1185">Reference proteome</keyword>
<reference evidence="3 4" key="1">
    <citation type="journal article" date="2020" name="ISME J.">
        <title>Uncovering the hidden diversity of litter-decomposition mechanisms in mushroom-forming fungi.</title>
        <authorList>
            <person name="Floudas D."/>
            <person name="Bentzer J."/>
            <person name="Ahren D."/>
            <person name="Johansson T."/>
            <person name="Persson P."/>
            <person name="Tunlid A."/>
        </authorList>
    </citation>
    <scope>NUCLEOTIDE SEQUENCE [LARGE SCALE GENOMIC DNA]</scope>
    <source>
        <strain evidence="3 4">CBS 406.79</strain>
    </source>
</reference>
<accession>A0A8H5LRF5</accession>
<dbReference type="InterPro" id="IPR046623">
    <property type="entry name" value="DUF6536"/>
</dbReference>
<keyword evidence="1" id="KW-1133">Transmembrane helix</keyword>
<feature type="transmembrane region" description="Helical" evidence="1">
    <location>
        <begin position="166"/>
        <end position="187"/>
    </location>
</feature>
<feature type="domain" description="DUF6536" evidence="2">
    <location>
        <begin position="116"/>
        <end position="260"/>
    </location>
</feature>
<evidence type="ECO:0000259" key="2">
    <source>
        <dbReference type="Pfam" id="PF20163"/>
    </source>
</evidence>
<dbReference type="AlphaFoldDB" id="A0A8H5LRF5"/>
<feature type="transmembrane region" description="Helical" evidence="1">
    <location>
        <begin position="470"/>
        <end position="495"/>
    </location>
</feature>
<name>A0A8H5LRF5_9AGAR</name>
<dbReference type="PANTHER" id="PTHR35395">
    <property type="entry name" value="DUF6536 DOMAIN-CONTAINING PROTEIN"/>
    <property type="match status" value="1"/>
</dbReference>
<dbReference type="PANTHER" id="PTHR35395:SF1">
    <property type="entry name" value="DUF6536 DOMAIN-CONTAINING PROTEIN"/>
    <property type="match status" value="1"/>
</dbReference>
<protein>
    <recommendedName>
        <fullName evidence="2">DUF6536 domain-containing protein</fullName>
    </recommendedName>
</protein>
<proteinExistence type="predicted"/>
<dbReference type="Pfam" id="PF20163">
    <property type="entry name" value="DUF6536"/>
    <property type="match status" value="1"/>
</dbReference>
<keyword evidence="1" id="KW-0472">Membrane</keyword>
<evidence type="ECO:0000256" key="1">
    <source>
        <dbReference type="SAM" id="Phobius"/>
    </source>
</evidence>
<feature type="transmembrane region" description="Helical" evidence="1">
    <location>
        <begin position="118"/>
        <end position="140"/>
    </location>
</feature>
<sequence length="541" mass="59540">MSSSEGYEILLSLGPLDGLPQADVCTSFPFQLFHREPSYESVSTHVKGEYISEDLEIGSLSELDWQKRTDGKDMLGSQTNLVGASDGKSTDYQSHSFFDRVGNSIKRIKSLLPTGWRFGAWFATFQGCAVLLTNVIILIWSSRKTGGSAVGIVFQGNCDMVDRYSIGIHLVINVLSTVLLGASNYIMQTLCAPTRDEVDRAHEKGIWLDIGIQSLRNLKYVSRLKRILWIALSLSSIPLHFFYNSSFFSTISAEEYMVVPAKGPDLQTITLNVEGRSNWTCGDGGCPANVSQTELSQWDVLSAAECIQAYATDFVSDRATVVPIVGDFISNANTLTVELHSFWSGTDGEIQPYGWICSGMDNYQAQLLCSSRWRNINPSNWTYADFSGDSNGTPTPVKFSLVTIGDAIASFTSNPDLYTREMCLASSGTFDVQEVGEDVYLDGQEIGEDVYLEYQPQRIRWVNAATRHHWITTALLFAVAIFIILSLLIIALLLWSVSLGATGLWQLGIGKPHALTVIMGWSLSNLGYAALLVPVLISNSP</sequence>
<dbReference type="EMBL" id="JAACJN010000150">
    <property type="protein sequence ID" value="KAF5366669.1"/>
    <property type="molecule type" value="Genomic_DNA"/>
</dbReference>
<feature type="transmembrane region" description="Helical" evidence="1">
    <location>
        <begin position="515"/>
        <end position="537"/>
    </location>
</feature>
<comment type="caution">
    <text evidence="3">The sequence shown here is derived from an EMBL/GenBank/DDBJ whole genome shotgun (WGS) entry which is preliminary data.</text>
</comment>